<dbReference type="SMART" id="SM00257">
    <property type="entry name" value="LysM"/>
    <property type="match status" value="3"/>
</dbReference>
<dbReference type="InterPro" id="IPR018392">
    <property type="entry name" value="LysM"/>
</dbReference>
<dbReference type="Gene3D" id="3.10.350.10">
    <property type="entry name" value="LysM domain"/>
    <property type="match status" value="2"/>
</dbReference>
<feature type="domain" description="LysM" evidence="2">
    <location>
        <begin position="161"/>
        <end position="204"/>
    </location>
</feature>
<feature type="signal peptide" evidence="1">
    <location>
        <begin position="1"/>
        <end position="16"/>
    </location>
</feature>
<dbReference type="InterPro" id="IPR036779">
    <property type="entry name" value="LysM_dom_sf"/>
</dbReference>
<dbReference type="Pfam" id="PF01476">
    <property type="entry name" value="LysM"/>
    <property type="match status" value="3"/>
</dbReference>
<keyword evidence="1" id="KW-0732">Signal</keyword>
<dbReference type="PANTHER" id="PTHR33734:SF28">
    <property type="entry name" value="LYSM DOMAIN-CONTAINING GPI-ANCHORED PROTEIN 1-LIKE"/>
    <property type="match status" value="1"/>
</dbReference>
<dbReference type="Proteomes" id="UP001341840">
    <property type="component" value="Unassembled WGS sequence"/>
</dbReference>
<dbReference type="SUPFAM" id="SSF54106">
    <property type="entry name" value="LysM domain"/>
    <property type="match status" value="1"/>
</dbReference>
<feature type="chain" id="PRO_5045097660" description="LysM domain-containing protein" evidence="1">
    <location>
        <begin position="17"/>
        <end position="375"/>
    </location>
</feature>
<protein>
    <recommendedName>
        <fullName evidence="2">LysM domain-containing protein</fullName>
    </recommendedName>
</protein>
<sequence>MISLCSLIIIVGVVETKSTIEPCNSTKPCPSLLSYLLPWDSMLSEIATRFNVNVSDIMAANSAFPITPSCDSEIVRAGSTVKIPATCECMDGIRRSVSAVYRVEASDTLESISEAFGGLVSADQIRSVNNGVPLLDGDVVVIPLPCSCMKNKNNGRRVVYMSYVVQKGETLESVATFFGTTLSDLESVNGLGQTTLLPGDILYIPIPACSSATLNWYNEKLMVPNGSYALTATNCIKCTCSPHDLKMQCFPSGMHVPCYNLRCKGSNLAIGDQHLEYSNAGCNVTQCVYRGHKGGKILSSLINSSYLQCPDNSSGAKCWPTSAPYFAGPFVLSPSPSPTLFPLPVSEAALMTRAYDYERRLLLLFFPMILLCLLM</sequence>
<dbReference type="CDD" id="cd00118">
    <property type="entry name" value="LysM"/>
    <property type="match status" value="2"/>
</dbReference>
<organism evidence="3 4">
    <name type="scientific">Stylosanthes scabra</name>
    <dbReference type="NCBI Taxonomy" id="79078"/>
    <lineage>
        <taxon>Eukaryota</taxon>
        <taxon>Viridiplantae</taxon>
        <taxon>Streptophyta</taxon>
        <taxon>Embryophyta</taxon>
        <taxon>Tracheophyta</taxon>
        <taxon>Spermatophyta</taxon>
        <taxon>Magnoliopsida</taxon>
        <taxon>eudicotyledons</taxon>
        <taxon>Gunneridae</taxon>
        <taxon>Pentapetalae</taxon>
        <taxon>rosids</taxon>
        <taxon>fabids</taxon>
        <taxon>Fabales</taxon>
        <taxon>Fabaceae</taxon>
        <taxon>Papilionoideae</taxon>
        <taxon>50 kb inversion clade</taxon>
        <taxon>dalbergioids sensu lato</taxon>
        <taxon>Dalbergieae</taxon>
        <taxon>Pterocarpus clade</taxon>
        <taxon>Stylosanthes</taxon>
    </lineage>
</organism>
<gene>
    <name evidence="3" type="ORF">PIB30_016332</name>
</gene>
<evidence type="ECO:0000313" key="4">
    <source>
        <dbReference type="Proteomes" id="UP001341840"/>
    </source>
</evidence>
<comment type="caution">
    <text evidence="3">The sequence shown here is derived from an EMBL/GenBank/DDBJ whole genome shotgun (WGS) entry which is preliminary data.</text>
</comment>
<reference evidence="3 4" key="1">
    <citation type="journal article" date="2023" name="Plants (Basel)">
        <title>Bridging the Gap: Combining Genomics and Transcriptomics Approaches to Understand Stylosanthes scabra, an Orphan Legume from the Brazilian Caatinga.</title>
        <authorList>
            <person name="Ferreira-Neto J.R.C."/>
            <person name="da Silva M.D."/>
            <person name="Binneck E."/>
            <person name="de Melo N.F."/>
            <person name="da Silva R.H."/>
            <person name="de Melo A.L.T.M."/>
            <person name="Pandolfi V."/>
            <person name="Bustamante F.O."/>
            <person name="Brasileiro-Vidal A.C."/>
            <person name="Benko-Iseppon A.M."/>
        </authorList>
    </citation>
    <scope>NUCLEOTIDE SEQUENCE [LARGE SCALE GENOMIC DNA]</scope>
    <source>
        <tissue evidence="3">Leaves</tissue>
    </source>
</reference>
<keyword evidence="4" id="KW-1185">Reference proteome</keyword>
<dbReference type="PANTHER" id="PTHR33734">
    <property type="entry name" value="LYSM DOMAIN-CONTAINING GPI-ANCHORED PROTEIN 2"/>
    <property type="match status" value="1"/>
</dbReference>
<dbReference type="PROSITE" id="PS51782">
    <property type="entry name" value="LYSM"/>
    <property type="match status" value="1"/>
</dbReference>
<name>A0ABU6S7H2_9FABA</name>
<dbReference type="EMBL" id="JASCZI010060461">
    <property type="protein sequence ID" value="MED6132119.1"/>
    <property type="molecule type" value="Genomic_DNA"/>
</dbReference>
<evidence type="ECO:0000259" key="2">
    <source>
        <dbReference type="PROSITE" id="PS51782"/>
    </source>
</evidence>
<proteinExistence type="predicted"/>
<evidence type="ECO:0000313" key="3">
    <source>
        <dbReference type="EMBL" id="MED6132119.1"/>
    </source>
</evidence>
<evidence type="ECO:0000256" key="1">
    <source>
        <dbReference type="SAM" id="SignalP"/>
    </source>
</evidence>
<accession>A0ABU6S7H2</accession>